<dbReference type="STRING" id="27349.A0A0L6VHS4"/>
<proteinExistence type="predicted"/>
<accession>A0A0L6VHS4</accession>
<keyword evidence="2" id="KW-1185">Reference proteome</keyword>
<evidence type="ECO:0000313" key="2">
    <source>
        <dbReference type="Proteomes" id="UP000037035"/>
    </source>
</evidence>
<dbReference type="OrthoDB" id="2506434at2759"/>
<dbReference type="AlphaFoldDB" id="A0A0L6VHS4"/>
<evidence type="ECO:0000313" key="1">
    <source>
        <dbReference type="EMBL" id="KNZ60117.1"/>
    </source>
</evidence>
<gene>
    <name evidence="1" type="ORF">VP01_1609g11</name>
</gene>
<dbReference type="EMBL" id="LAVV01006403">
    <property type="protein sequence ID" value="KNZ60117.1"/>
    <property type="molecule type" value="Genomic_DNA"/>
</dbReference>
<sequence>MKAVDIGFLLHVCKLWEVMSHWIKTLQNDSGYLNWMVPTITKILPTTIANLLKHSLLFLSSGHEVKFLEEDFFGAKNLLAQVLLKSKLNWDTS</sequence>
<dbReference type="VEuPathDB" id="FungiDB:VP01_1609g11"/>
<name>A0A0L6VHS4_9BASI</name>
<protein>
    <submittedName>
        <fullName evidence="1">Uncharacterized protein</fullName>
    </submittedName>
</protein>
<comment type="caution">
    <text evidence="1">The sequence shown here is derived from an EMBL/GenBank/DDBJ whole genome shotgun (WGS) entry which is preliminary data.</text>
</comment>
<dbReference type="Proteomes" id="UP000037035">
    <property type="component" value="Unassembled WGS sequence"/>
</dbReference>
<organism evidence="1 2">
    <name type="scientific">Puccinia sorghi</name>
    <dbReference type="NCBI Taxonomy" id="27349"/>
    <lineage>
        <taxon>Eukaryota</taxon>
        <taxon>Fungi</taxon>
        <taxon>Dikarya</taxon>
        <taxon>Basidiomycota</taxon>
        <taxon>Pucciniomycotina</taxon>
        <taxon>Pucciniomycetes</taxon>
        <taxon>Pucciniales</taxon>
        <taxon>Pucciniaceae</taxon>
        <taxon>Puccinia</taxon>
    </lineage>
</organism>
<reference evidence="1 2" key="1">
    <citation type="submission" date="2015-08" db="EMBL/GenBank/DDBJ databases">
        <title>Next Generation Sequencing and Analysis of the Genome of Puccinia sorghi L Schw, the Causal Agent of Maize Common Rust.</title>
        <authorList>
            <person name="Rochi L."/>
            <person name="Burguener G."/>
            <person name="Darino M."/>
            <person name="Turjanski A."/>
            <person name="Kreff E."/>
            <person name="Dieguez M.J."/>
            <person name="Sacco F."/>
        </authorList>
    </citation>
    <scope>NUCLEOTIDE SEQUENCE [LARGE SCALE GENOMIC DNA]</scope>
    <source>
        <strain evidence="1 2">RO10H11247</strain>
    </source>
</reference>